<keyword evidence="1" id="KW-0732">Signal</keyword>
<proteinExistence type="predicted"/>
<dbReference type="InterPro" id="IPR058334">
    <property type="entry name" value="DUF8021"/>
</dbReference>
<name>A0A6A5VWJ9_9PLEO</name>
<feature type="signal peptide" evidence="1">
    <location>
        <begin position="1"/>
        <end position="18"/>
    </location>
</feature>
<dbReference type="Proteomes" id="UP000799779">
    <property type="component" value="Unassembled WGS sequence"/>
</dbReference>
<evidence type="ECO:0000256" key="1">
    <source>
        <dbReference type="SAM" id="SignalP"/>
    </source>
</evidence>
<evidence type="ECO:0000313" key="3">
    <source>
        <dbReference type="EMBL" id="KAF1993780.1"/>
    </source>
</evidence>
<sequence length="269" mass="28605">MRNSILAIVGALAAQASTECTKEALQAVTADLIGAQAAGKSAFTSLADTVAYTENRKTVDIKAGILSKALKIDFTRSQHDVVQCATFSEIIVTNSAKPYVIVATTRVSNTTNKVTAIDSIITTKGDWLFNVTGTYYWASKENWGPIPLEKRDSREVIKAAGDAYCDLFNDKNTKVPWGTPCARLEGGAYTGKGAATDSCNVGVPSGVKLVNRQYVIDEEYGTVDIIMDFGGTVGKVGAGGLPDSHEFRVEGGKLRYVHTLSSCGGKACM</sequence>
<dbReference type="AlphaFoldDB" id="A0A6A5VWJ9"/>
<dbReference type="OrthoDB" id="3504677at2759"/>
<feature type="domain" description="DUF8021" evidence="2">
    <location>
        <begin position="150"/>
        <end position="260"/>
    </location>
</feature>
<accession>A0A6A5VWJ9</accession>
<keyword evidence="4" id="KW-1185">Reference proteome</keyword>
<dbReference type="Pfam" id="PF26061">
    <property type="entry name" value="DUF8021"/>
    <property type="match status" value="1"/>
</dbReference>
<organism evidence="3 4">
    <name type="scientific">Amniculicola lignicola CBS 123094</name>
    <dbReference type="NCBI Taxonomy" id="1392246"/>
    <lineage>
        <taxon>Eukaryota</taxon>
        <taxon>Fungi</taxon>
        <taxon>Dikarya</taxon>
        <taxon>Ascomycota</taxon>
        <taxon>Pezizomycotina</taxon>
        <taxon>Dothideomycetes</taxon>
        <taxon>Pleosporomycetidae</taxon>
        <taxon>Pleosporales</taxon>
        <taxon>Amniculicolaceae</taxon>
        <taxon>Amniculicola</taxon>
    </lineage>
</organism>
<dbReference type="EMBL" id="ML977686">
    <property type="protein sequence ID" value="KAF1993780.1"/>
    <property type="molecule type" value="Genomic_DNA"/>
</dbReference>
<evidence type="ECO:0000313" key="4">
    <source>
        <dbReference type="Proteomes" id="UP000799779"/>
    </source>
</evidence>
<feature type="chain" id="PRO_5025585351" description="DUF8021 domain-containing protein" evidence="1">
    <location>
        <begin position="19"/>
        <end position="269"/>
    </location>
</feature>
<reference evidence="3" key="1">
    <citation type="journal article" date="2020" name="Stud. Mycol.">
        <title>101 Dothideomycetes genomes: a test case for predicting lifestyles and emergence of pathogens.</title>
        <authorList>
            <person name="Haridas S."/>
            <person name="Albert R."/>
            <person name="Binder M."/>
            <person name="Bloem J."/>
            <person name="Labutti K."/>
            <person name="Salamov A."/>
            <person name="Andreopoulos B."/>
            <person name="Baker S."/>
            <person name="Barry K."/>
            <person name="Bills G."/>
            <person name="Bluhm B."/>
            <person name="Cannon C."/>
            <person name="Castanera R."/>
            <person name="Culley D."/>
            <person name="Daum C."/>
            <person name="Ezra D."/>
            <person name="Gonzalez J."/>
            <person name="Henrissat B."/>
            <person name="Kuo A."/>
            <person name="Liang C."/>
            <person name="Lipzen A."/>
            <person name="Lutzoni F."/>
            <person name="Magnuson J."/>
            <person name="Mondo S."/>
            <person name="Nolan M."/>
            <person name="Ohm R."/>
            <person name="Pangilinan J."/>
            <person name="Park H.-J."/>
            <person name="Ramirez L."/>
            <person name="Alfaro M."/>
            <person name="Sun H."/>
            <person name="Tritt A."/>
            <person name="Yoshinaga Y."/>
            <person name="Zwiers L.-H."/>
            <person name="Turgeon B."/>
            <person name="Goodwin S."/>
            <person name="Spatafora J."/>
            <person name="Crous P."/>
            <person name="Grigoriev I."/>
        </authorList>
    </citation>
    <scope>NUCLEOTIDE SEQUENCE</scope>
    <source>
        <strain evidence="3">CBS 123094</strain>
    </source>
</reference>
<evidence type="ECO:0000259" key="2">
    <source>
        <dbReference type="Pfam" id="PF26061"/>
    </source>
</evidence>
<protein>
    <recommendedName>
        <fullName evidence="2">DUF8021 domain-containing protein</fullName>
    </recommendedName>
</protein>
<gene>
    <name evidence="3" type="ORF">P154DRAFT_502872</name>
</gene>